<proteinExistence type="predicted"/>
<organism evidence="3 4">
    <name type="scientific">Lutimaribacter marinistellae</name>
    <dbReference type="NCBI Taxonomy" id="1820329"/>
    <lineage>
        <taxon>Bacteria</taxon>
        <taxon>Pseudomonadati</taxon>
        <taxon>Pseudomonadota</taxon>
        <taxon>Alphaproteobacteria</taxon>
        <taxon>Rhodobacterales</taxon>
        <taxon>Roseobacteraceae</taxon>
        <taxon>Lutimaribacter</taxon>
    </lineage>
</organism>
<keyword evidence="3" id="KW-0378">Hydrolase</keyword>
<comment type="caution">
    <text evidence="3">The sequence shown here is derived from an EMBL/GenBank/DDBJ whole genome shotgun (WGS) entry which is preliminary data.</text>
</comment>
<dbReference type="InterPro" id="IPR052710">
    <property type="entry name" value="CAAX_protease"/>
</dbReference>
<keyword evidence="4" id="KW-1185">Reference proteome</keyword>
<dbReference type="EC" id="3.4.-.-" evidence="3"/>
<name>A0ABV7TCI6_9RHOB</name>
<feature type="transmembrane region" description="Helical" evidence="1">
    <location>
        <begin position="108"/>
        <end position="128"/>
    </location>
</feature>
<evidence type="ECO:0000313" key="3">
    <source>
        <dbReference type="EMBL" id="MFC3613287.1"/>
    </source>
</evidence>
<dbReference type="EMBL" id="JBHRXI010000004">
    <property type="protein sequence ID" value="MFC3613287.1"/>
    <property type="molecule type" value="Genomic_DNA"/>
</dbReference>
<keyword evidence="1" id="KW-1133">Transmembrane helix</keyword>
<feature type="domain" description="CAAX prenyl protease 2/Lysostaphin resistance protein A-like" evidence="2">
    <location>
        <begin position="145"/>
        <end position="242"/>
    </location>
</feature>
<feature type="transmembrane region" description="Helical" evidence="1">
    <location>
        <begin position="67"/>
        <end position="88"/>
    </location>
</feature>
<feature type="transmembrane region" description="Helical" evidence="1">
    <location>
        <begin position="204"/>
        <end position="222"/>
    </location>
</feature>
<accession>A0ABV7TCI6</accession>
<evidence type="ECO:0000256" key="1">
    <source>
        <dbReference type="SAM" id="Phobius"/>
    </source>
</evidence>
<feature type="transmembrane region" description="Helical" evidence="1">
    <location>
        <begin position="181"/>
        <end position="198"/>
    </location>
</feature>
<evidence type="ECO:0000259" key="2">
    <source>
        <dbReference type="Pfam" id="PF02517"/>
    </source>
</evidence>
<feature type="transmembrane region" description="Helical" evidence="1">
    <location>
        <begin position="229"/>
        <end position="249"/>
    </location>
</feature>
<dbReference type="PANTHER" id="PTHR36435">
    <property type="entry name" value="SLR1288 PROTEIN"/>
    <property type="match status" value="1"/>
</dbReference>
<keyword evidence="1" id="KW-0472">Membrane</keyword>
<feature type="transmembrane region" description="Helical" evidence="1">
    <location>
        <begin position="269"/>
        <end position="293"/>
    </location>
</feature>
<evidence type="ECO:0000313" key="4">
    <source>
        <dbReference type="Proteomes" id="UP001595629"/>
    </source>
</evidence>
<dbReference type="PANTHER" id="PTHR36435:SF1">
    <property type="entry name" value="CAAX AMINO TERMINAL PROTEASE FAMILY PROTEIN"/>
    <property type="match status" value="1"/>
</dbReference>
<gene>
    <name evidence="3" type="ORF">ACFORG_05895</name>
</gene>
<feature type="transmembrane region" description="Helical" evidence="1">
    <location>
        <begin position="21"/>
        <end position="47"/>
    </location>
</feature>
<feature type="transmembrane region" description="Helical" evidence="1">
    <location>
        <begin position="140"/>
        <end position="160"/>
    </location>
</feature>
<reference evidence="4" key="1">
    <citation type="journal article" date="2019" name="Int. J. Syst. Evol. Microbiol.">
        <title>The Global Catalogue of Microorganisms (GCM) 10K type strain sequencing project: providing services to taxonomists for standard genome sequencing and annotation.</title>
        <authorList>
            <consortium name="The Broad Institute Genomics Platform"/>
            <consortium name="The Broad Institute Genome Sequencing Center for Infectious Disease"/>
            <person name="Wu L."/>
            <person name="Ma J."/>
        </authorList>
    </citation>
    <scope>NUCLEOTIDE SEQUENCE [LARGE SCALE GENOMIC DNA]</scope>
    <source>
        <strain evidence="4">KCTC 42911</strain>
    </source>
</reference>
<sequence length="295" mass="31780">MLEAQYAAHEELVAPVRPRAALWRLLLGVLVVGAVVFTLNASTLMVWTRIGGGVLPDDVMTGSSPSALLILLANFAFVTVGTAIAARLLQQRGLASILGPFRLLWRQFWMVSVALACLGTALLLLPPYDMGEPLEPNLSFGHWLALLPLSLLAVLIQTSAEEILFRGYLQQSLAARFRSPVIWIGLPSALFAVGHYSTELPGNTGLMITAWAGLFGLLAADLTARSGTLGPAIALHFFNNVIALLFVALPDSLDGLALYNAPYDMDDTGLLQAWLVVDLALMVVAWLAARLVLRR</sequence>
<keyword evidence="1" id="KW-0812">Transmembrane</keyword>
<dbReference type="RefSeq" id="WP_386734459.1">
    <property type="nucleotide sequence ID" value="NZ_JBHRXI010000004.1"/>
</dbReference>
<dbReference type="Pfam" id="PF02517">
    <property type="entry name" value="Rce1-like"/>
    <property type="match status" value="1"/>
</dbReference>
<protein>
    <submittedName>
        <fullName evidence="3">CPBP family intramembrane glutamic endopeptidase</fullName>
        <ecNumber evidence="3">3.4.-.-</ecNumber>
    </submittedName>
</protein>
<dbReference type="GO" id="GO:0016787">
    <property type="term" value="F:hydrolase activity"/>
    <property type="evidence" value="ECO:0007669"/>
    <property type="project" value="UniProtKB-KW"/>
</dbReference>
<dbReference type="InterPro" id="IPR003675">
    <property type="entry name" value="Rce1/LyrA-like_dom"/>
</dbReference>
<dbReference type="Proteomes" id="UP001595629">
    <property type="component" value="Unassembled WGS sequence"/>
</dbReference>